<name>A0A2T1NGZ6_9FLAO</name>
<gene>
    <name evidence="1" type="ORF">C7H61_05915</name>
</gene>
<comment type="caution">
    <text evidence="1">The sequence shown here is derived from an EMBL/GenBank/DDBJ whole genome shotgun (WGS) entry which is preliminary data.</text>
</comment>
<proteinExistence type="predicted"/>
<dbReference type="RefSeq" id="WP_106678038.1">
    <property type="nucleotide sequence ID" value="NZ_JACHWV010000001.1"/>
</dbReference>
<organism evidence="1 2">
    <name type="scientific">Mesoflavibacter zeaxanthinifaciens subsp. sabulilitoris</name>
    <dbReference type="NCBI Taxonomy" id="1520893"/>
    <lineage>
        <taxon>Bacteria</taxon>
        <taxon>Pseudomonadati</taxon>
        <taxon>Bacteroidota</taxon>
        <taxon>Flavobacteriia</taxon>
        <taxon>Flavobacteriales</taxon>
        <taxon>Flavobacteriaceae</taxon>
        <taxon>Mesoflavibacter</taxon>
    </lineage>
</organism>
<accession>A0A2T1NGZ6</accession>
<dbReference type="EMBL" id="PXOT01000020">
    <property type="protein sequence ID" value="PSG92114.1"/>
    <property type="molecule type" value="Genomic_DNA"/>
</dbReference>
<protein>
    <recommendedName>
        <fullName evidence="3">STAS/SEC14 domain-containing protein</fullName>
    </recommendedName>
</protein>
<evidence type="ECO:0008006" key="3">
    <source>
        <dbReference type="Google" id="ProtNLM"/>
    </source>
</evidence>
<reference evidence="1 2" key="1">
    <citation type="submission" date="2018-03" db="EMBL/GenBank/DDBJ databases">
        <title>Mesoflavibacter sp. HG37 and Mesoflavibacter sp. HG96 sp.nov., two marine bacteria isolated from seawater of Western Pacific Ocean.</title>
        <authorList>
            <person name="Cheng H."/>
            <person name="Wu Y.-H."/>
            <person name="Guo L.-L."/>
            <person name="Xu X.-W."/>
        </authorList>
    </citation>
    <scope>NUCLEOTIDE SEQUENCE [LARGE SCALE GENOMIC DNA]</scope>
    <source>
        <strain evidence="1 2">KCTC 42117</strain>
    </source>
</reference>
<evidence type="ECO:0000313" key="1">
    <source>
        <dbReference type="EMBL" id="PSG92114.1"/>
    </source>
</evidence>
<dbReference type="OrthoDB" id="1144611at2"/>
<evidence type="ECO:0000313" key="2">
    <source>
        <dbReference type="Proteomes" id="UP000238430"/>
    </source>
</evidence>
<dbReference type="Proteomes" id="UP000238430">
    <property type="component" value="Unassembled WGS sequence"/>
</dbReference>
<keyword evidence="2" id="KW-1185">Reference proteome</keyword>
<sequence>MKVENTNLANQIKDVYVSDSGIFYFLDGIIISEINEGVTYTWDEAQEIIHEALKHYPSGKQICYISNRVNKYSVKPQDWLKFQKGNLKLNGYAIVTEFESSWQSALMEKFFFRFKMERFNDLYEAINWCRLRNQSKYRQFNVG</sequence>
<dbReference type="AlphaFoldDB" id="A0A2T1NGZ6"/>